<evidence type="ECO:0000256" key="1">
    <source>
        <dbReference type="ARBA" id="ARBA00022729"/>
    </source>
</evidence>
<protein>
    <submittedName>
        <fullName evidence="3">Stereocilin</fullName>
    </submittedName>
</protein>
<keyword evidence="4" id="KW-1185">Reference proteome</keyword>
<dbReference type="GO" id="GO:0032426">
    <property type="term" value="C:stereocilium tip"/>
    <property type="evidence" value="ECO:0007669"/>
    <property type="project" value="TreeGrafter"/>
</dbReference>
<evidence type="ECO:0000313" key="4">
    <source>
        <dbReference type="Proteomes" id="UP000007635"/>
    </source>
</evidence>
<dbReference type="GO" id="GO:0007160">
    <property type="term" value="P:cell-matrix adhesion"/>
    <property type="evidence" value="ECO:0007669"/>
    <property type="project" value="TreeGrafter"/>
</dbReference>
<dbReference type="InterPro" id="IPR026664">
    <property type="entry name" value="Stereocilin-rel"/>
</dbReference>
<dbReference type="PANTHER" id="PTHR23412">
    <property type="entry name" value="STEREOCILIN RELATED"/>
    <property type="match status" value="1"/>
</dbReference>
<sequence>MASDLGHISSGMSCDFLRLFSNNTDFVELLRFVSEQPGGTRPALGSYRAEWEIDGPTLDVLGPLLPFLDRDSLALVDRGALALRLEEMRSFCLPKEALRDISALFTQKDLLGEPSQWQAGDVEHLGRLVFSLSTKQINSIPLSVLNKDTVEQVLVGQSRWEDSVVGGVCVTQCTDLQRQRKMTQSLLRGIVKARSRRAK</sequence>
<dbReference type="GO" id="GO:0009986">
    <property type="term" value="C:cell surface"/>
    <property type="evidence" value="ECO:0007669"/>
    <property type="project" value="TreeGrafter"/>
</dbReference>
<proteinExistence type="predicted"/>
<evidence type="ECO:0000313" key="3">
    <source>
        <dbReference type="Ensembl" id="ENSGACP00000069244.1"/>
    </source>
</evidence>
<reference evidence="3 4" key="1">
    <citation type="journal article" date="2021" name="G3 (Bethesda)">
        <title>Improved contiguity of the threespine stickleback genome using long-read sequencing.</title>
        <authorList>
            <person name="Nath S."/>
            <person name="Shaw D.E."/>
            <person name="White M.A."/>
        </authorList>
    </citation>
    <scope>NUCLEOTIDE SEQUENCE [LARGE SCALE GENOMIC DNA]</scope>
    <source>
        <strain evidence="3 4">Lake Benthic</strain>
    </source>
</reference>
<keyword evidence="2" id="KW-0325">Glycoprotein</keyword>
<organism evidence="3 4">
    <name type="scientific">Gasterosteus aculeatus aculeatus</name>
    <name type="common">three-spined stickleback</name>
    <dbReference type="NCBI Taxonomy" id="481459"/>
    <lineage>
        <taxon>Eukaryota</taxon>
        <taxon>Metazoa</taxon>
        <taxon>Chordata</taxon>
        <taxon>Craniata</taxon>
        <taxon>Vertebrata</taxon>
        <taxon>Euteleostomi</taxon>
        <taxon>Actinopterygii</taxon>
        <taxon>Neopterygii</taxon>
        <taxon>Teleostei</taxon>
        <taxon>Neoteleostei</taxon>
        <taxon>Acanthomorphata</taxon>
        <taxon>Eupercaria</taxon>
        <taxon>Perciformes</taxon>
        <taxon>Cottioidei</taxon>
        <taxon>Gasterosteales</taxon>
        <taxon>Gasterosteidae</taxon>
        <taxon>Gasterosteus</taxon>
    </lineage>
</organism>
<dbReference type="PANTHER" id="PTHR23412:SF14">
    <property type="entry name" value="STEREOCILIN-RELATED"/>
    <property type="match status" value="1"/>
</dbReference>
<dbReference type="Proteomes" id="UP000007635">
    <property type="component" value="Chromosome II"/>
</dbReference>
<name>A0AAQ4RZW5_GASAC</name>
<reference evidence="3" key="2">
    <citation type="submission" date="2025-08" db="UniProtKB">
        <authorList>
            <consortium name="Ensembl"/>
        </authorList>
    </citation>
    <scope>IDENTIFICATION</scope>
</reference>
<dbReference type="GO" id="GO:0060091">
    <property type="term" value="C:kinocilium"/>
    <property type="evidence" value="ECO:0007669"/>
    <property type="project" value="TreeGrafter"/>
</dbReference>
<keyword evidence="1" id="KW-0732">Signal</keyword>
<evidence type="ECO:0000256" key="2">
    <source>
        <dbReference type="ARBA" id="ARBA00023180"/>
    </source>
</evidence>
<reference evidence="3" key="3">
    <citation type="submission" date="2025-09" db="UniProtKB">
        <authorList>
            <consortium name="Ensembl"/>
        </authorList>
    </citation>
    <scope>IDENTIFICATION</scope>
</reference>
<dbReference type="AlphaFoldDB" id="A0AAQ4RZW5"/>
<dbReference type="GeneTree" id="ENSGT00950000182957"/>
<accession>A0AAQ4RZW5</accession>
<dbReference type="Ensembl" id="ENSGACT00000072401.1">
    <property type="protein sequence ID" value="ENSGACP00000069244.1"/>
    <property type="gene ID" value="ENSGACG00000025942.1"/>
</dbReference>